<protein>
    <submittedName>
        <fullName evidence="2">Uncharacterized protein</fullName>
    </submittedName>
</protein>
<comment type="caution">
    <text evidence="2">The sequence shown here is derived from an EMBL/GenBank/DDBJ whole genome shotgun (WGS) entry which is preliminary data.</text>
</comment>
<name>A0AAD6TKJ7_9AGAR</name>
<proteinExistence type="predicted"/>
<evidence type="ECO:0000313" key="2">
    <source>
        <dbReference type="EMBL" id="KAJ7045918.1"/>
    </source>
</evidence>
<feature type="compositionally biased region" description="Low complexity" evidence="1">
    <location>
        <begin position="53"/>
        <end position="62"/>
    </location>
</feature>
<dbReference type="AlphaFoldDB" id="A0AAD6TKJ7"/>
<dbReference type="Proteomes" id="UP001218188">
    <property type="component" value="Unassembled WGS sequence"/>
</dbReference>
<reference evidence="2" key="1">
    <citation type="submission" date="2023-03" db="EMBL/GenBank/DDBJ databases">
        <title>Massive genome expansion in bonnet fungi (Mycena s.s.) driven by repeated elements and novel gene families across ecological guilds.</title>
        <authorList>
            <consortium name="Lawrence Berkeley National Laboratory"/>
            <person name="Harder C.B."/>
            <person name="Miyauchi S."/>
            <person name="Viragh M."/>
            <person name="Kuo A."/>
            <person name="Thoen E."/>
            <person name="Andreopoulos B."/>
            <person name="Lu D."/>
            <person name="Skrede I."/>
            <person name="Drula E."/>
            <person name="Henrissat B."/>
            <person name="Morin E."/>
            <person name="Kohler A."/>
            <person name="Barry K."/>
            <person name="LaButti K."/>
            <person name="Morin E."/>
            <person name="Salamov A."/>
            <person name="Lipzen A."/>
            <person name="Mereny Z."/>
            <person name="Hegedus B."/>
            <person name="Baldrian P."/>
            <person name="Stursova M."/>
            <person name="Weitz H."/>
            <person name="Taylor A."/>
            <person name="Grigoriev I.V."/>
            <person name="Nagy L.G."/>
            <person name="Martin F."/>
            <person name="Kauserud H."/>
        </authorList>
    </citation>
    <scope>NUCLEOTIDE SEQUENCE</scope>
    <source>
        <strain evidence="2">CBHHK200</strain>
    </source>
</reference>
<evidence type="ECO:0000256" key="1">
    <source>
        <dbReference type="SAM" id="MobiDB-lite"/>
    </source>
</evidence>
<evidence type="ECO:0000313" key="3">
    <source>
        <dbReference type="Proteomes" id="UP001218188"/>
    </source>
</evidence>
<gene>
    <name evidence="2" type="ORF">C8F04DRAFT_1249285</name>
</gene>
<keyword evidence="3" id="KW-1185">Reference proteome</keyword>
<organism evidence="2 3">
    <name type="scientific">Mycena alexandri</name>
    <dbReference type="NCBI Taxonomy" id="1745969"/>
    <lineage>
        <taxon>Eukaryota</taxon>
        <taxon>Fungi</taxon>
        <taxon>Dikarya</taxon>
        <taxon>Basidiomycota</taxon>
        <taxon>Agaricomycotina</taxon>
        <taxon>Agaricomycetes</taxon>
        <taxon>Agaricomycetidae</taxon>
        <taxon>Agaricales</taxon>
        <taxon>Marasmiineae</taxon>
        <taxon>Mycenaceae</taxon>
        <taxon>Mycena</taxon>
    </lineage>
</organism>
<feature type="region of interest" description="Disordered" evidence="1">
    <location>
        <begin position="47"/>
        <end position="66"/>
    </location>
</feature>
<dbReference type="EMBL" id="JARJCM010000004">
    <property type="protein sequence ID" value="KAJ7045918.1"/>
    <property type="molecule type" value="Genomic_DNA"/>
</dbReference>
<sequence length="429" mass="46122">MPSTTWRLFRQPLRPALRHIKYSSSSAQERPTDGLDLSALQYTPPQDRFVAKSSPPASSSSAGTCASRTPYCPALGIRTGGRHEHGTNNPRELYKFAANASLESPLAYAHPLGSLPLASSFSLGIGDHLRLESPSTASSCYYLRYANNISQGFDNAAFKLASTGAVRAYRLRPSTSSVICAHEPAPLTYSRAPYRAVSFKDFYQSSDLTLHSSKQPERVSSLGRAFAGPICFLVEPRELLSIEPTSSAQDTVVTELLFKGISPRNAHFTIAIRASNSRQGLRPEGGVLGGYLFAALPLCTCAHTARAIFEPMGAPVAPGGVAGPCVLTVALRRAHRPRGSAFVPIENSALRRELAVIGSSLRRCPCRSIQQRFFAGSSRAARSPSPRILWLQESARHNEILDVSSVPSSALAPYALPSALQDVEIADSG</sequence>
<accession>A0AAD6TKJ7</accession>